<dbReference type="InterPro" id="IPR036249">
    <property type="entry name" value="Thioredoxin-like_sf"/>
</dbReference>
<organism evidence="1 2">
    <name type="scientific">Pichia kudriavzevii</name>
    <name type="common">Yeast</name>
    <name type="synonym">Issatchenkia orientalis</name>
    <dbReference type="NCBI Taxonomy" id="4909"/>
    <lineage>
        <taxon>Eukaryota</taxon>
        <taxon>Fungi</taxon>
        <taxon>Dikarya</taxon>
        <taxon>Ascomycota</taxon>
        <taxon>Saccharomycotina</taxon>
        <taxon>Pichiomycetes</taxon>
        <taxon>Pichiales</taxon>
        <taxon>Pichiaceae</taxon>
        <taxon>Pichia</taxon>
    </lineage>
</organism>
<dbReference type="SUPFAM" id="SSF52833">
    <property type="entry name" value="Thioredoxin-like"/>
    <property type="match status" value="1"/>
</dbReference>
<dbReference type="EMBL" id="CP028774">
    <property type="protein sequence ID" value="AWU75574.1"/>
    <property type="molecule type" value="Genomic_DNA"/>
</dbReference>
<evidence type="ECO:0000313" key="1">
    <source>
        <dbReference type="EMBL" id="AWU75574.1"/>
    </source>
</evidence>
<dbReference type="CDD" id="cd03062">
    <property type="entry name" value="TRX_Fd_Sucrase"/>
    <property type="match status" value="1"/>
</dbReference>
<dbReference type="Gene3D" id="3.40.30.10">
    <property type="entry name" value="Glutaredoxin"/>
    <property type="match status" value="1"/>
</dbReference>
<dbReference type="KEGG" id="pkz:C5L36_0B08200"/>
<dbReference type="RefSeq" id="XP_029321051.1">
    <property type="nucleotide sequence ID" value="XM_029465192.1"/>
</dbReference>
<sequence>MAYFRVGIRRIPQIRACVRAEIRFFFFSLYHRIFILKALVSSSLELNVTPLATTLCHKVTVRMNYIKILKSKVLGDDPAEKISSVLPVSESQFSCDPSECHTSFKESCFTLKGADASAPLYESAKPVDLHILVSTGKTDWEHDAFEEKGTILNLVNRESGKLAETCGINVKSNVTNDALDFSDPDSLSLNKLKVLLLPWFVSINGITKDNIEEIFDIIKTIVSDENNKGAEAVVLEEKLKNMNGVNVSKCSNGSYVLLCSHRTRDKRCGITAPIMKKEFDSQLRDIDLYRDPGDDRPDGVKVLFVNHVGGHKFAANVLIYNKHGEFVWFARCTPLNVKFMIEETVLGHKVNAEHVRACAHFQEIKW</sequence>
<keyword evidence="2" id="KW-1185">Reference proteome</keyword>
<accession>A0A2U9R2N5</accession>
<dbReference type="InterPro" id="IPR009737">
    <property type="entry name" value="Aim32/Apd1-like"/>
</dbReference>
<dbReference type="AlphaFoldDB" id="A0A2U9R2N5"/>
<dbReference type="GeneID" id="40383339"/>
<reference evidence="1 2" key="1">
    <citation type="submission" date="2018-06" db="EMBL/GenBank/DDBJ databases">
        <title>Population genomics shows no distinction between pathogenic Candida krusei and environmental Pichia kudriavzevii: One species, four names.</title>
        <authorList>
            <person name="Douglass A.P."/>
            <person name="Offei B."/>
            <person name="Braun-Galleani S."/>
            <person name="Coughlan A.Y."/>
            <person name="Martos A."/>
            <person name="Ortiz-Merino R.A."/>
            <person name="Byrne K.P."/>
            <person name="Wolfe K.H."/>
        </authorList>
    </citation>
    <scope>NUCLEOTIDE SEQUENCE [LARGE SCALE GENOMIC DNA]</scope>
    <source>
        <strain evidence="1 2">CBS573</strain>
    </source>
</reference>
<evidence type="ECO:0008006" key="3">
    <source>
        <dbReference type="Google" id="ProtNLM"/>
    </source>
</evidence>
<gene>
    <name evidence="1" type="ORF">C5L36_0B08200</name>
</gene>
<dbReference type="VEuPathDB" id="FungiDB:C5L36_0B08200"/>
<dbReference type="STRING" id="4909.A0A2U9R2N5"/>
<protein>
    <recommendedName>
        <fullName evidence="3">Actin patches distal protein 1</fullName>
    </recommendedName>
</protein>
<dbReference type="OrthoDB" id="10253744at2759"/>
<evidence type="ECO:0000313" key="2">
    <source>
        <dbReference type="Proteomes" id="UP000249293"/>
    </source>
</evidence>
<dbReference type="PANTHER" id="PTHR31902:SF14">
    <property type="entry name" value="ACTIN PATCHES DISTAL PROTEIN 1"/>
    <property type="match status" value="1"/>
</dbReference>
<dbReference type="Pfam" id="PF06999">
    <property type="entry name" value="Suc_Fer-like"/>
    <property type="match status" value="1"/>
</dbReference>
<dbReference type="Proteomes" id="UP000249293">
    <property type="component" value="Chromosome 2"/>
</dbReference>
<name>A0A2U9R2N5_PICKU</name>
<dbReference type="PANTHER" id="PTHR31902">
    <property type="entry name" value="ACTIN PATCHES DISTAL PROTEIN 1"/>
    <property type="match status" value="1"/>
</dbReference>
<proteinExistence type="predicted"/>